<gene>
    <name evidence="1" type="ORF">DAERI_080089</name>
</gene>
<evidence type="ECO:0000313" key="1">
    <source>
        <dbReference type="EMBL" id="GBF06298.1"/>
    </source>
</evidence>
<accession>A0A2I9DJ36</accession>
<comment type="caution">
    <text evidence="1">The sequence shown here is derived from an EMBL/GenBank/DDBJ whole genome shotgun (WGS) entry which is preliminary data.</text>
</comment>
<proteinExistence type="predicted"/>
<dbReference type="EMBL" id="BFAG01000008">
    <property type="protein sequence ID" value="GBF06298.1"/>
    <property type="molecule type" value="Genomic_DNA"/>
</dbReference>
<evidence type="ECO:0000313" key="2">
    <source>
        <dbReference type="Proteomes" id="UP000236569"/>
    </source>
</evidence>
<dbReference type="Proteomes" id="UP000236569">
    <property type="component" value="Unassembled WGS sequence"/>
</dbReference>
<dbReference type="AlphaFoldDB" id="A0A2I9DJ36"/>
<keyword evidence="2" id="KW-1185">Reference proteome</keyword>
<name>A0A2I9DJ36_9DEIO</name>
<organism evidence="1 2">
    <name type="scientific">Deinococcus aerius</name>
    <dbReference type="NCBI Taxonomy" id="200253"/>
    <lineage>
        <taxon>Bacteria</taxon>
        <taxon>Thermotogati</taxon>
        <taxon>Deinococcota</taxon>
        <taxon>Deinococci</taxon>
        <taxon>Deinococcales</taxon>
        <taxon>Deinococcaceae</taxon>
        <taxon>Deinococcus</taxon>
    </lineage>
</organism>
<reference evidence="2" key="1">
    <citation type="submission" date="2018-01" db="EMBL/GenBank/DDBJ databases">
        <title>Draft Genome Sequence of the Radioresistant Bacterium Deinococcus aerius TR0125, Isolated from the Higher Atmosphere above Japan.</title>
        <authorList>
            <person name="Satoh K."/>
            <person name="Arai H."/>
            <person name="Sanzen T."/>
            <person name="Kawaguchi Y."/>
            <person name="Hayashi H."/>
            <person name="Yokobori S."/>
            <person name="Yamagishi A."/>
            <person name="Oono Y."/>
            <person name="Narumi I."/>
        </authorList>
    </citation>
    <scope>NUCLEOTIDE SEQUENCE [LARGE SCALE GENOMIC DNA]</scope>
    <source>
        <strain evidence="2">TR0125</strain>
    </source>
</reference>
<sequence length="87" mass="9716">MEAQLRVRRVRQGVAELDHAREPPHRVVPEPLPGGVQIHQASWQPTLDASHQPHRRLWSRSVGGGAVRHRGVMEPPLEVGECGLKEV</sequence>
<protein>
    <submittedName>
        <fullName evidence="1">Uncharacterized protein</fullName>
    </submittedName>
</protein>